<dbReference type="Proteomes" id="UP000601171">
    <property type="component" value="Unassembled WGS sequence"/>
</dbReference>
<dbReference type="InterPro" id="IPR039424">
    <property type="entry name" value="SBP_5"/>
</dbReference>
<protein>
    <submittedName>
        <fullName evidence="3">ABC transporter substrate-binding protein</fullName>
    </submittedName>
</protein>
<dbReference type="PANTHER" id="PTHR30290">
    <property type="entry name" value="PERIPLASMIC BINDING COMPONENT OF ABC TRANSPORTER"/>
    <property type="match status" value="1"/>
</dbReference>
<dbReference type="RefSeq" id="WP_262430517.1">
    <property type="nucleotide sequence ID" value="NZ_JACRTG010000030.1"/>
</dbReference>
<organism evidence="3 4">
    <name type="scientific">Paratissierella segnis</name>
    <dbReference type="NCBI Taxonomy" id="2763679"/>
    <lineage>
        <taxon>Bacteria</taxon>
        <taxon>Bacillati</taxon>
        <taxon>Bacillota</taxon>
        <taxon>Tissierellia</taxon>
        <taxon>Tissierellales</taxon>
        <taxon>Tissierellaceae</taxon>
        <taxon>Paratissierella</taxon>
    </lineage>
</organism>
<evidence type="ECO:0000259" key="2">
    <source>
        <dbReference type="Pfam" id="PF00496"/>
    </source>
</evidence>
<keyword evidence="4" id="KW-1185">Reference proteome</keyword>
<gene>
    <name evidence="3" type="ORF">H8707_12595</name>
</gene>
<comment type="caution">
    <text evidence="3">The sequence shown here is derived from an EMBL/GenBank/DDBJ whole genome shotgun (WGS) entry which is preliminary data.</text>
</comment>
<feature type="domain" description="Solute-binding protein family 5" evidence="2">
    <location>
        <begin position="107"/>
        <end position="461"/>
    </location>
</feature>
<dbReference type="EMBL" id="JACRTG010000030">
    <property type="protein sequence ID" value="MBC8589052.1"/>
    <property type="molecule type" value="Genomic_DNA"/>
</dbReference>
<dbReference type="GO" id="GO:0043190">
    <property type="term" value="C:ATP-binding cassette (ABC) transporter complex"/>
    <property type="evidence" value="ECO:0007669"/>
    <property type="project" value="InterPro"/>
</dbReference>
<dbReference type="Gene3D" id="3.40.190.10">
    <property type="entry name" value="Periplasmic binding protein-like II"/>
    <property type="match status" value="1"/>
</dbReference>
<dbReference type="GO" id="GO:0015833">
    <property type="term" value="P:peptide transport"/>
    <property type="evidence" value="ECO:0007669"/>
    <property type="project" value="TreeGrafter"/>
</dbReference>
<proteinExistence type="predicted"/>
<dbReference type="Gene3D" id="3.10.105.10">
    <property type="entry name" value="Dipeptide-binding Protein, Domain 3"/>
    <property type="match status" value="1"/>
</dbReference>
<evidence type="ECO:0000313" key="4">
    <source>
        <dbReference type="Proteomes" id="UP000601171"/>
    </source>
</evidence>
<dbReference type="Pfam" id="PF00496">
    <property type="entry name" value="SBP_bac_5"/>
    <property type="match status" value="1"/>
</dbReference>
<dbReference type="AlphaFoldDB" id="A0A926EWX6"/>
<dbReference type="GO" id="GO:0042597">
    <property type="term" value="C:periplasmic space"/>
    <property type="evidence" value="ECO:0007669"/>
    <property type="project" value="UniProtKB-ARBA"/>
</dbReference>
<sequence length="553" mass="62697">MKLRRKRFLSMLILLLVIAMTALSTSCKSSDSDESVAPEIPAEGENTNKRVDQVTIAIQSSPDTLNPYNVSGAYGDPINDVIYDKFFDTTYTGELINRLCTDYDVETDSEDNTVLTFYLDDKAKWHDGEPVTAKDVVFTAKTITNPETVTTRRFYWSSLLGTDDSGVCKDSDALGVKAIDDHTVQYTLKGMRNIDAYITIEGRFQYILPEHLLGDIPAADLHQSDFWKNPVGSGPFKFKNMTVGERYEFSCNTDYYGGLANMDNLVYVVMSPTNYATALASGQIDANTQLSEIPIDDWQYLQTLDNIETKSITSYTYQWMNINQKKDYFKNSDVRKAFSMAINRNAIIAQLLNGEGTYAVSSIPPSSIYFNKNIAADPYNPEQARTLLENAGWDFNHVIDMVVPIGNKVRENSAVLIQQDLEAIGVKSKIRNLDFATIIVEMREGNFDFGFLGGLGTDPDDVRLNFDIEGSNNFSHLDNTDFYKVLDKARSVTSVDERKKLYAEWQEMCLEETPIVWLYHPNTLFAYNKDKFDHYPCEDSLANNMRVMEWTFK</sequence>
<dbReference type="InterPro" id="IPR000914">
    <property type="entry name" value="SBP_5_dom"/>
</dbReference>
<feature type="chain" id="PRO_5039268257" evidence="1">
    <location>
        <begin position="25"/>
        <end position="553"/>
    </location>
</feature>
<dbReference type="GO" id="GO:1904680">
    <property type="term" value="F:peptide transmembrane transporter activity"/>
    <property type="evidence" value="ECO:0007669"/>
    <property type="project" value="TreeGrafter"/>
</dbReference>
<accession>A0A926EWX6</accession>
<dbReference type="Gene3D" id="3.90.76.10">
    <property type="entry name" value="Dipeptide-binding Protein, Domain 1"/>
    <property type="match status" value="1"/>
</dbReference>
<name>A0A926EWX6_9FIRM</name>
<feature type="signal peptide" evidence="1">
    <location>
        <begin position="1"/>
        <end position="24"/>
    </location>
</feature>
<reference evidence="3" key="1">
    <citation type="submission" date="2020-08" db="EMBL/GenBank/DDBJ databases">
        <title>Genome public.</title>
        <authorList>
            <person name="Liu C."/>
            <person name="Sun Q."/>
        </authorList>
    </citation>
    <scope>NUCLEOTIDE SEQUENCE</scope>
    <source>
        <strain evidence="3">BX21</strain>
    </source>
</reference>
<keyword evidence="1" id="KW-0732">Signal</keyword>
<evidence type="ECO:0000256" key="1">
    <source>
        <dbReference type="SAM" id="SignalP"/>
    </source>
</evidence>
<dbReference type="PIRSF" id="PIRSF002741">
    <property type="entry name" value="MppA"/>
    <property type="match status" value="1"/>
</dbReference>
<evidence type="ECO:0000313" key="3">
    <source>
        <dbReference type="EMBL" id="MBC8589052.1"/>
    </source>
</evidence>
<dbReference type="SUPFAM" id="SSF53850">
    <property type="entry name" value="Periplasmic binding protein-like II"/>
    <property type="match status" value="1"/>
</dbReference>
<dbReference type="PROSITE" id="PS51257">
    <property type="entry name" value="PROKAR_LIPOPROTEIN"/>
    <property type="match status" value="1"/>
</dbReference>
<dbReference type="InterPro" id="IPR030678">
    <property type="entry name" value="Peptide/Ni-bd"/>
</dbReference>